<evidence type="ECO:0000256" key="1">
    <source>
        <dbReference type="ARBA" id="ARBA00004651"/>
    </source>
</evidence>
<dbReference type="InterPro" id="IPR032694">
    <property type="entry name" value="CopC/D"/>
</dbReference>
<feature type="transmembrane region" description="Helical" evidence="6">
    <location>
        <begin position="299"/>
        <end position="322"/>
    </location>
</feature>
<feature type="transmembrane region" description="Helical" evidence="6">
    <location>
        <begin position="475"/>
        <end position="498"/>
    </location>
</feature>
<feature type="transmembrane region" description="Helical" evidence="6">
    <location>
        <begin position="431"/>
        <end position="454"/>
    </location>
</feature>
<dbReference type="PANTHER" id="PTHR34820">
    <property type="entry name" value="INNER MEMBRANE PROTEIN YEBZ"/>
    <property type="match status" value="1"/>
</dbReference>
<feature type="transmembrane region" description="Helical" evidence="6">
    <location>
        <begin position="52"/>
        <end position="73"/>
    </location>
</feature>
<evidence type="ECO:0000256" key="2">
    <source>
        <dbReference type="ARBA" id="ARBA00022475"/>
    </source>
</evidence>
<feature type="transmembrane region" description="Helical" evidence="6">
    <location>
        <begin position="518"/>
        <end position="535"/>
    </location>
</feature>
<accession>A0ABW1VHW2</accession>
<organism evidence="8 9">
    <name type="scientific">Luethyella okanaganae</name>
    <dbReference type="NCBI Taxonomy" id="69372"/>
    <lineage>
        <taxon>Bacteria</taxon>
        <taxon>Bacillati</taxon>
        <taxon>Actinomycetota</taxon>
        <taxon>Actinomycetes</taxon>
        <taxon>Micrococcales</taxon>
        <taxon>Microbacteriaceae</taxon>
        <taxon>Luethyella</taxon>
    </lineage>
</organism>
<feature type="transmembrane region" description="Helical" evidence="6">
    <location>
        <begin position="158"/>
        <end position="175"/>
    </location>
</feature>
<dbReference type="InterPro" id="IPR019108">
    <property type="entry name" value="Caa3_assmbl_CtaG-rel"/>
</dbReference>
<dbReference type="EMBL" id="JBHSTP010000002">
    <property type="protein sequence ID" value="MFC6356230.1"/>
    <property type="molecule type" value="Genomic_DNA"/>
</dbReference>
<evidence type="ECO:0000256" key="3">
    <source>
        <dbReference type="ARBA" id="ARBA00022692"/>
    </source>
</evidence>
<dbReference type="Pfam" id="PF05425">
    <property type="entry name" value="CopD"/>
    <property type="match status" value="1"/>
</dbReference>
<proteinExistence type="predicted"/>
<keyword evidence="3 6" id="KW-0812">Transmembrane</keyword>
<evidence type="ECO:0000313" key="9">
    <source>
        <dbReference type="Proteomes" id="UP001596306"/>
    </source>
</evidence>
<evidence type="ECO:0000256" key="5">
    <source>
        <dbReference type="ARBA" id="ARBA00023136"/>
    </source>
</evidence>
<comment type="subcellular location">
    <subcellularLocation>
        <location evidence="1">Cell membrane</location>
        <topology evidence="1">Multi-pass membrane protein</topology>
    </subcellularLocation>
</comment>
<feature type="transmembrane region" description="Helical" evidence="6">
    <location>
        <begin position="126"/>
        <end position="151"/>
    </location>
</feature>
<comment type="caution">
    <text evidence="8">The sequence shown here is derived from an EMBL/GenBank/DDBJ whole genome shotgun (WGS) entry which is preliminary data.</text>
</comment>
<keyword evidence="9" id="KW-1185">Reference proteome</keyword>
<sequence>MLRYTRILGPAVLLVVAVVSLVVGLDYGGGASPQLLEDPGAVVRWGLPVAKLLVNLGAAGMIGALVLACFALSPDEDEFNVALDIAAAFAAIFTVAAAATGFLTYLSVTNATPSFDDRFGASLSQFLTQIELGQAWLATTLIGAAVTVLCFAVRNQTVLVFVTVLAVAALVPMAQQGHAAGTAGHNAAIIALGLHLIFAAAWLGGLVTIVLLRRQLGARRLVPVLARYSTVALLCFVVVAVSGYVSAALRLGTFDALLTPYGVLVLVKVAALVALGCFGAVQRRYFIERLTRPGASVSVWFWGLVVAELGFMGVATGVAAALGRTATPVKQVVSGTRTPAEFLTGERLPPELDFSRYFTEWSIDLLWLLVCVFGVFFYLAGVWRLRKRGDAWPVYRTVLWVLGMVVLFYITSGGVYVYGTYLFSVHMMAHMVLTMAVPVLLVPGAPITLAMRAIKPRKDGSRGPREWILLVVHSKFAGVIANPVVAAVLFAGSLWVFYYTSLFSWATTDHLGHEWMTVHFLITGYLFVQSLIGIDPVPYRLPYPFRLLLLLGTMAFHAFFGLAIMSGTGLLLADWYGAMGRPWGPTALVDQQLGGGIAWSIGEIPTVALAITVAIQWSRSDAKETKRRDRNADRTGEAELAEYNARLARIAEHDEQAVARR</sequence>
<keyword evidence="5 6" id="KW-0472">Membrane</keyword>
<feature type="domain" description="Copper resistance protein D" evidence="7">
    <location>
        <begin position="224"/>
        <end position="322"/>
    </location>
</feature>
<dbReference type="Pfam" id="PF09678">
    <property type="entry name" value="Caa3_CtaG"/>
    <property type="match status" value="1"/>
</dbReference>
<feature type="transmembrane region" description="Helical" evidence="6">
    <location>
        <begin position="365"/>
        <end position="385"/>
    </location>
</feature>
<evidence type="ECO:0000259" key="7">
    <source>
        <dbReference type="Pfam" id="PF05425"/>
    </source>
</evidence>
<dbReference type="Proteomes" id="UP001596306">
    <property type="component" value="Unassembled WGS sequence"/>
</dbReference>
<feature type="transmembrane region" description="Helical" evidence="6">
    <location>
        <begin position="224"/>
        <end position="245"/>
    </location>
</feature>
<dbReference type="InterPro" id="IPR008457">
    <property type="entry name" value="Cu-R_CopD_dom"/>
</dbReference>
<name>A0ABW1VHW2_9MICO</name>
<feature type="transmembrane region" description="Helical" evidence="6">
    <location>
        <begin position="257"/>
        <end position="278"/>
    </location>
</feature>
<dbReference type="RefSeq" id="WP_386730361.1">
    <property type="nucleotide sequence ID" value="NZ_JBHSTP010000002.1"/>
</dbReference>
<protein>
    <submittedName>
        <fullName evidence="8">Cytochrome c oxidase assembly protein</fullName>
    </submittedName>
</protein>
<dbReference type="PANTHER" id="PTHR34820:SF4">
    <property type="entry name" value="INNER MEMBRANE PROTEIN YEBZ"/>
    <property type="match status" value="1"/>
</dbReference>
<evidence type="ECO:0000313" key="8">
    <source>
        <dbReference type="EMBL" id="MFC6356230.1"/>
    </source>
</evidence>
<evidence type="ECO:0000256" key="4">
    <source>
        <dbReference type="ARBA" id="ARBA00022989"/>
    </source>
</evidence>
<evidence type="ECO:0000256" key="6">
    <source>
        <dbReference type="SAM" id="Phobius"/>
    </source>
</evidence>
<feature type="transmembrane region" description="Helical" evidence="6">
    <location>
        <begin position="85"/>
        <end position="106"/>
    </location>
</feature>
<gene>
    <name evidence="8" type="ORF">ACFQB0_08930</name>
</gene>
<feature type="transmembrane region" description="Helical" evidence="6">
    <location>
        <begin position="187"/>
        <end position="212"/>
    </location>
</feature>
<keyword evidence="4 6" id="KW-1133">Transmembrane helix</keyword>
<reference evidence="9" key="1">
    <citation type="journal article" date="2019" name="Int. J. Syst. Evol. Microbiol.">
        <title>The Global Catalogue of Microorganisms (GCM) 10K type strain sequencing project: providing services to taxonomists for standard genome sequencing and annotation.</title>
        <authorList>
            <consortium name="The Broad Institute Genomics Platform"/>
            <consortium name="The Broad Institute Genome Sequencing Center for Infectious Disease"/>
            <person name="Wu L."/>
            <person name="Ma J."/>
        </authorList>
    </citation>
    <scope>NUCLEOTIDE SEQUENCE [LARGE SCALE GENOMIC DNA]</scope>
    <source>
        <strain evidence="9">CCUG 43304</strain>
    </source>
</reference>
<keyword evidence="2" id="KW-1003">Cell membrane</keyword>
<feature type="transmembrane region" description="Helical" evidence="6">
    <location>
        <begin position="547"/>
        <end position="576"/>
    </location>
</feature>
<feature type="transmembrane region" description="Helical" evidence="6">
    <location>
        <begin position="397"/>
        <end position="419"/>
    </location>
</feature>
<feature type="transmembrane region" description="Helical" evidence="6">
    <location>
        <begin position="596"/>
        <end position="618"/>
    </location>
</feature>